<dbReference type="Pfam" id="PF01695">
    <property type="entry name" value="IstB_IS21"/>
    <property type="match status" value="1"/>
</dbReference>
<dbReference type="InterPro" id="IPR027417">
    <property type="entry name" value="P-loop_NTPase"/>
</dbReference>
<evidence type="ECO:0000313" key="3">
    <source>
        <dbReference type="Proteomes" id="UP000214646"/>
    </source>
</evidence>
<sequence>MRPADLARDFQGERMTAALLDRLTHRCHIFEMNGESYRFRESMKAKDGQTMKATKPKK</sequence>
<evidence type="ECO:0000313" key="2">
    <source>
        <dbReference type="EMBL" id="OWK35001.1"/>
    </source>
</evidence>
<comment type="caution">
    <text evidence="2">The sequence shown here is derived from an EMBL/GenBank/DDBJ whole genome shotgun (WGS) entry which is preliminary data.</text>
</comment>
<dbReference type="GO" id="GO:0005524">
    <property type="term" value="F:ATP binding"/>
    <property type="evidence" value="ECO:0007669"/>
    <property type="project" value="InterPro"/>
</dbReference>
<name>A0A225D085_9BACT</name>
<gene>
    <name evidence="2" type="ORF">FRUB_09843</name>
</gene>
<feature type="domain" description="IstB-like ATP-binding" evidence="1">
    <location>
        <begin position="9"/>
        <end position="45"/>
    </location>
</feature>
<evidence type="ECO:0000259" key="1">
    <source>
        <dbReference type="Pfam" id="PF01695"/>
    </source>
</evidence>
<dbReference type="AlphaFoldDB" id="A0A225D085"/>
<dbReference type="EMBL" id="NIDE01000019">
    <property type="protein sequence ID" value="OWK35001.1"/>
    <property type="molecule type" value="Genomic_DNA"/>
</dbReference>
<keyword evidence="3" id="KW-1185">Reference proteome</keyword>
<dbReference type="Proteomes" id="UP000214646">
    <property type="component" value="Unassembled WGS sequence"/>
</dbReference>
<dbReference type="InterPro" id="IPR002611">
    <property type="entry name" value="IstB_ATP-bd"/>
</dbReference>
<protein>
    <submittedName>
        <fullName evidence="2">Mobile element protein</fullName>
    </submittedName>
</protein>
<dbReference type="Gene3D" id="3.40.50.300">
    <property type="entry name" value="P-loop containing nucleotide triphosphate hydrolases"/>
    <property type="match status" value="1"/>
</dbReference>
<reference evidence="3" key="1">
    <citation type="submission" date="2017-06" db="EMBL/GenBank/DDBJ databases">
        <title>Genome analysis of Fimbriiglobus ruber SP5, the first member of the order Planctomycetales with confirmed chitinolytic capability.</title>
        <authorList>
            <person name="Ravin N.V."/>
            <person name="Rakitin A.L."/>
            <person name="Ivanova A.A."/>
            <person name="Beletsky A.V."/>
            <person name="Kulichevskaya I.S."/>
            <person name="Mardanov A.V."/>
            <person name="Dedysh S.N."/>
        </authorList>
    </citation>
    <scope>NUCLEOTIDE SEQUENCE [LARGE SCALE GENOMIC DNA]</scope>
    <source>
        <strain evidence="3">SP5</strain>
    </source>
</reference>
<proteinExistence type="predicted"/>
<accession>A0A225D085</accession>
<organism evidence="2 3">
    <name type="scientific">Fimbriiglobus ruber</name>
    <dbReference type="NCBI Taxonomy" id="1908690"/>
    <lineage>
        <taxon>Bacteria</taxon>
        <taxon>Pseudomonadati</taxon>
        <taxon>Planctomycetota</taxon>
        <taxon>Planctomycetia</taxon>
        <taxon>Gemmatales</taxon>
        <taxon>Gemmataceae</taxon>
        <taxon>Fimbriiglobus</taxon>
    </lineage>
</organism>